<keyword evidence="3" id="KW-1185">Reference proteome</keyword>
<feature type="compositionally biased region" description="Polar residues" evidence="1">
    <location>
        <begin position="1"/>
        <end position="17"/>
    </location>
</feature>
<dbReference type="AlphaFoldDB" id="A0AAV2DPJ7"/>
<accession>A0AAV2DPJ7</accession>
<dbReference type="EMBL" id="OZ034816">
    <property type="protein sequence ID" value="CAL1375349.1"/>
    <property type="molecule type" value="Genomic_DNA"/>
</dbReference>
<protein>
    <submittedName>
        <fullName evidence="2">Uncharacterized protein</fullName>
    </submittedName>
</protein>
<proteinExistence type="predicted"/>
<sequence length="66" mass="7598">MSPSRGTGSSWRNSIGSGQLDEQRRIRKKRQERSSIESGKLLRKQSRSDTSASESETKRRAKKMMR</sequence>
<evidence type="ECO:0000313" key="3">
    <source>
        <dbReference type="Proteomes" id="UP001497516"/>
    </source>
</evidence>
<gene>
    <name evidence="2" type="ORF">LTRI10_LOCUS17149</name>
</gene>
<organism evidence="2 3">
    <name type="scientific">Linum trigynum</name>
    <dbReference type="NCBI Taxonomy" id="586398"/>
    <lineage>
        <taxon>Eukaryota</taxon>
        <taxon>Viridiplantae</taxon>
        <taxon>Streptophyta</taxon>
        <taxon>Embryophyta</taxon>
        <taxon>Tracheophyta</taxon>
        <taxon>Spermatophyta</taxon>
        <taxon>Magnoliopsida</taxon>
        <taxon>eudicotyledons</taxon>
        <taxon>Gunneridae</taxon>
        <taxon>Pentapetalae</taxon>
        <taxon>rosids</taxon>
        <taxon>fabids</taxon>
        <taxon>Malpighiales</taxon>
        <taxon>Linaceae</taxon>
        <taxon>Linum</taxon>
    </lineage>
</organism>
<evidence type="ECO:0000256" key="1">
    <source>
        <dbReference type="SAM" id="MobiDB-lite"/>
    </source>
</evidence>
<reference evidence="2 3" key="1">
    <citation type="submission" date="2024-04" db="EMBL/GenBank/DDBJ databases">
        <authorList>
            <person name="Fracassetti M."/>
        </authorList>
    </citation>
    <scope>NUCLEOTIDE SEQUENCE [LARGE SCALE GENOMIC DNA]</scope>
</reference>
<dbReference type="Proteomes" id="UP001497516">
    <property type="component" value="Chromosome 3"/>
</dbReference>
<feature type="region of interest" description="Disordered" evidence="1">
    <location>
        <begin position="1"/>
        <end position="66"/>
    </location>
</feature>
<evidence type="ECO:0000313" key="2">
    <source>
        <dbReference type="EMBL" id="CAL1375349.1"/>
    </source>
</evidence>
<name>A0AAV2DPJ7_9ROSI</name>